<evidence type="ECO:0000313" key="1">
    <source>
        <dbReference type="EMBL" id="MFD1184178.1"/>
    </source>
</evidence>
<dbReference type="Gene3D" id="1.25.40.10">
    <property type="entry name" value="Tetratricopeptide repeat domain"/>
    <property type="match status" value="1"/>
</dbReference>
<sequence length="134" mass="15052">MRYDQESHAYEQFIAEAVTALQTREYGAALEHIKRAMEEDVHAPEAQNLLGILAEMTGDLSLAGKHYRAASALSPTYKPASRNLHRITSLAYQIWNTPIDYGDKPEAEELINCTIVYDDHHIGRVVKKGAVRSK</sequence>
<dbReference type="Proteomes" id="UP001597211">
    <property type="component" value="Unassembled WGS sequence"/>
</dbReference>
<comment type="caution">
    <text evidence="1">The sequence shown here is derived from an EMBL/GenBank/DDBJ whole genome shotgun (WGS) entry which is preliminary data.</text>
</comment>
<protein>
    <recommendedName>
        <fullName evidence="3">Tetratricopeptide repeat protein</fullName>
    </recommendedName>
</protein>
<keyword evidence="2" id="KW-1185">Reference proteome</keyword>
<evidence type="ECO:0000313" key="2">
    <source>
        <dbReference type="Proteomes" id="UP001597211"/>
    </source>
</evidence>
<dbReference type="InterPro" id="IPR011990">
    <property type="entry name" value="TPR-like_helical_dom_sf"/>
</dbReference>
<gene>
    <name evidence="1" type="ORF">ACFQ2Z_22840</name>
</gene>
<dbReference type="RefSeq" id="WP_240271356.1">
    <property type="nucleotide sequence ID" value="NZ_JAKSXN010000082.1"/>
</dbReference>
<dbReference type="SUPFAM" id="SSF48452">
    <property type="entry name" value="TPR-like"/>
    <property type="match status" value="1"/>
</dbReference>
<organism evidence="1 2">
    <name type="scientific">Paenibacillus timonensis</name>
    <dbReference type="NCBI Taxonomy" id="225915"/>
    <lineage>
        <taxon>Bacteria</taxon>
        <taxon>Bacillati</taxon>
        <taxon>Bacillota</taxon>
        <taxon>Bacilli</taxon>
        <taxon>Bacillales</taxon>
        <taxon>Paenibacillaceae</taxon>
        <taxon>Paenibacillus</taxon>
    </lineage>
</organism>
<reference evidence="2" key="1">
    <citation type="journal article" date="2019" name="Int. J. Syst. Evol. Microbiol.">
        <title>The Global Catalogue of Microorganisms (GCM) 10K type strain sequencing project: providing services to taxonomists for standard genome sequencing and annotation.</title>
        <authorList>
            <consortium name="The Broad Institute Genomics Platform"/>
            <consortium name="The Broad Institute Genome Sequencing Center for Infectious Disease"/>
            <person name="Wu L."/>
            <person name="Ma J."/>
        </authorList>
    </citation>
    <scope>NUCLEOTIDE SEQUENCE [LARGE SCALE GENOMIC DNA]</scope>
    <source>
        <strain evidence="2">CCUG 48216</strain>
    </source>
</reference>
<name>A0ABW3SHV2_9BACL</name>
<accession>A0ABW3SHV2</accession>
<evidence type="ECO:0008006" key="3">
    <source>
        <dbReference type="Google" id="ProtNLM"/>
    </source>
</evidence>
<dbReference type="EMBL" id="JBHTKZ010000073">
    <property type="protein sequence ID" value="MFD1184178.1"/>
    <property type="molecule type" value="Genomic_DNA"/>
</dbReference>
<proteinExistence type="predicted"/>